<feature type="region of interest" description="Disordered" evidence="1">
    <location>
        <begin position="1"/>
        <end position="22"/>
    </location>
</feature>
<dbReference type="OMA" id="CPTIQQD"/>
<feature type="compositionally biased region" description="Basic and acidic residues" evidence="1">
    <location>
        <begin position="503"/>
        <end position="520"/>
    </location>
</feature>
<accession>A0DHC4</accession>
<evidence type="ECO:0000313" key="2">
    <source>
        <dbReference type="EMBL" id="CAK82441.1"/>
    </source>
</evidence>
<evidence type="ECO:0000256" key="1">
    <source>
        <dbReference type="SAM" id="MobiDB-lite"/>
    </source>
</evidence>
<feature type="compositionally biased region" description="Low complexity" evidence="1">
    <location>
        <begin position="521"/>
        <end position="538"/>
    </location>
</feature>
<feature type="compositionally biased region" description="Low complexity" evidence="1">
    <location>
        <begin position="697"/>
        <end position="716"/>
    </location>
</feature>
<dbReference type="RefSeq" id="XP_001449838.1">
    <property type="nucleotide sequence ID" value="XM_001449801.1"/>
</dbReference>
<keyword evidence="3" id="KW-1185">Reference proteome</keyword>
<feature type="compositionally biased region" description="Acidic residues" evidence="1">
    <location>
        <begin position="628"/>
        <end position="639"/>
    </location>
</feature>
<reference evidence="2 3" key="1">
    <citation type="journal article" date="2006" name="Nature">
        <title>Global trends of whole-genome duplications revealed by the ciliate Paramecium tetraurelia.</title>
        <authorList>
            <consortium name="Genoscope"/>
            <person name="Aury J.-M."/>
            <person name="Jaillon O."/>
            <person name="Duret L."/>
            <person name="Noel B."/>
            <person name="Jubin C."/>
            <person name="Porcel B.M."/>
            <person name="Segurens B."/>
            <person name="Daubin V."/>
            <person name="Anthouard V."/>
            <person name="Aiach N."/>
            <person name="Arnaiz O."/>
            <person name="Billaut A."/>
            <person name="Beisson J."/>
            <person name="Blanc I."/>
            <person name="Bouhouche K."/>
            <person name="Camara F."/>
            <person name="Duharcourt S."/>
            <person name="Guigo R."/>
            <person name="Gogendeau D."/>
            <person name="Katinka M."/>
            <person name="Keller A.-M."/>
            <person name="Kissmehl R."/>
            <person name="Klotz C."/>
            <person name="Koll F."/>
            <person name="Le Moue A."/>
            <person name="Lepere C."/>
            <person name="Malinsky S."/>
            <person name="Nowacki M."/>
            <person name="Nowak J.K."/>
            <person name="Plattner H."/>
            <person name="Poulain J."/>
            <person name="Ruiz F."/>
            <person name="Serrano V."/>
            <person name="Zagulski M."/>
            <person name="Dessen P."/>
            <person name="Betermier M."/>
            <person name="Weissenbach J."/>
            <person name="Scarpelli C."/>
            <person name="Schachter V."/>
            <person name="Sperling L."/>
            <person name="Meyer E."/>
            <person name="Cohen J."/>
            <person name="Wincker P."/>
        </authorList>
    </citation>
    <scope>NUCLEOTIDE SEQUENCE [LARGE SCALE GENOMIC DNA]</scope>
    <source>
        <strain evidence="2 3">Stock d4-2</strain>
    </source>
</reference>
<feature type="compositionally biased region" description="Low complexity" evidence="1">
    <location>
        <begin position="435"/>
        <end position="450"/>
    </location>
</feature>
<dbReference type="AlphaFoldDB" id="A0DHC4"/>
<dbReference type="KEGG" id="ptm:GSPATT00016828001"/>
<dbReference type="GeneID" id="5035623"/>
<feature type="compositionally biased region" description="Basic residues" evidence="1">
    <location>
        <begin position="649"/>
        <end position="659"/>
    </location>
</feature>
<proteinExistence type="predicted"/>
<feature type="compositionally biased region" description="Basic and acidic residues" evidence="1">
    <location>
        <begin position="541"/>
        <end position="563"/>
    </location>
</feature>
<feature type="region of interest" description="Disordered" evidence="1">
    <location>
        <begin position="355"/>
        <end position="381"/>
    </location>
</feature>
<gene>
    <name evidence="2" type="ORF">GSPATT00016828001</name>
</gene>
<dbReference type="SUPFAM" id="SSF55277">
    <property type="entry name" value="GYF domain"/>
    <property type="match status" value="1"/>
</dbReference>
<dbReference type="OrthoDB" id="309367at2759"/>
<feature type="compositionally biased region" description="Basic and acidic residues" evidence="1">
    <location>
        <begin position="451"/>
        <end position="466"/>
    </location>
</feature>
<name>A0DHC4_PARTE</name>
<dbReference type="InterPro" id="IPR035445">
    <property type="entry name" value="GYF-like_dom_sf"/>
</dbReference>
<dbReference type="InParanoid" id="A0DHC4"/>
<sequence length="743" mass="86629">MNQTFSRIRPKTTDSKIRNSSNHQLISQLFQQINSYYEQEEKPRPKTQSRQRKIIPLNYSQSDTYDPTDNLIDRLCPTIQQDAKFIFIKTRERALRQPSSGSRRKKMIEEPKFQLNPIKKTTIIQEISEQTAPPKKTIEQKTEHSFYLVKQLHINIQFYQYALNNEKRQNEIIQLQFQLTFYFAIKYTCQILMSHPSTLLEYQPAKQPNPNIIKLLTQHQDLFLIQNQPPSTLGAPYPLKLDAKEMLIEVQPDQKFTHPKYFQKDNKVQKITKQPSQPASTIFVESGLCDPNKKAWYYLDEAQKSQGPFTSAEIDQLITKGTINMQTKVALETLDKLVRVEKIIQAVNKKKEADQKLKEAQKQKSEEQNQQKSLDSPTKIEKQEELKLQQIKQKEEQGIDFEIDYSKIKQNIQIGQWAKPLVAQPIQVKVTKAFTNNPQQSKQQQKQTNKPTERKRSDNKSMHVEGNKGNLYQKKGYERQEEVILEAKPKEESDATINQEVQDYLKKLDSKKPEKAKEETQQQPEKQPPQQQTQVPKTQKLKTEPPKQEQKLQTKQQVEKVDSADEEWEIVGAKKNTQTKKDQQQKQTTKVEQQTTQLKKQEQQQQQQQQQQKQELKQEQKQEQQQQQDEEDDDEDEDGWQTVGASNKDKKKPVNKKIQQKNSHIPGFAVEIKTDSITISSGSAKKPPPQKQKKPEPVQQQQPQQSQPQNQPQNNQNDDDDEGWIEVEVGQAPKKVTQSKKGK</sequence>
<evidence type="ECO:0000313" key="3">
    <source>
        <dbReference type="Proteomes" id="UP000000600"/>
    </source>
</evidence>
<feature type="compositionally biased region" description="Basic and acidic residues" evidence="1">
    <location>
        <begin position="475"/>
        <end position="493"/>
    </location>
</feature>
<dbReference type="Gene3D" id="3.30.1490.40">
    <property type="match status" value="1"/>
</dbReference>
<dbReference type="HOGENOM" id="CLU_374066_0_0_1"/>
<dbReference type="EMBL" id="CT868430">
    <property type="protein sequence ID" value="CAK82441.1"/>
    <property type="molecule type" value="Genomic_DNA"/>
</dbReference>
<feature type="region of interest" description="Disordered" evidence="1">
    <location>
        <begin position="434"/>
        <end position="743"/>
    </location>
</feature>
<feature type="compositionally biased region" description="Low complexity" evidence="1">
    <location>
        <begin position="585"/>
        <end position="613"/>
    </location>
</feature>
<protein>
    <submittedName>
        <fullName evidence="2">Uncharacterized protein</fullName>
    </submittedName>
</protein>
<feature type="compositionally biased region" description="Basic and acidic residues" evidence="1">
    <location>
        <begin position="355"/>
        <end position="369"/>
    </location>
</feature>
<dbReference type="Proteomes" id="UP000000600">
    <property type="component" value="Unassembled WGS sequence"/>
</dbReference>
<organism evidence="2 3">
    <name type="scientific">Paramecium tetraurelia</name>
    <dbReference type="NCBI Taxonomy" id="5888"/>
    <lineage>
        <taxon>Eukaryota</taxon>
        <taxon>Sar</taxon>
        <taxon>Alveolata</taxon>
        <taxon>Ciliophora</taxon>
        <taxon>Intramacronucleata</taxon>
        <taxon>Oligohymenophorea</taxon>
        <taxon>Peniculida</taxon>
        <taxon>Parameciidae</taxon>
        <taxon>Paramecium</taxon>
    </lineage>
</organism>
<feature type="region of interest" description="Disordered" evidence="1">
    <location>
        <begin position="39"/>
        <end position="60"/>
    </location>
</feature>